<name>A0A443Q9G9_9ACAR</name>
<reference evidence="1 2" key="1">
    <citation type="journal article" date="2018" name="Gigascience">
        <title>Genomes of trombidid mites reveal novel predicted allergens and laterally-transferred genes associated with secondary metabolism.</title>
        <authorList>
            <person name="Dong X."/>
            <person name="Chaisiri K."/>
            <person name="Xia D."/>
            <person name="Armstrong S.D."/>
            <person name="Fang Y."/>
            <person name="Donnelly M.J."/>
            <person name="Kadowaki T."/>
            <person name="McGarry J.W."/>
            <person name="Darby A.C."/>
            <person name="Makepeace B.L."/>
        </authorList>
    </citation>
    <scope>NUCLEOTIDE SEQUENCE [LARGE SCALE GENOMIC DNA]</scope>
    <source>
        <strain evidence="1">UoL-WK</strain>
    </source>
</reference>
<feature type="non-terminal residue" evidence="1">
    <location>
        <position position="13"/>
    </location>
</feature>
<gene>
    <name evidence="1" type="ORF">B4U79_02157</name>
</gene>
<protein>
    <submittedName>
        <fullName evidence="1">Uncharacterized protein</fullName>
    </submittedName>
</protein>
<proteinExistence type="predicted"/>
<evidence type="ECO:0000313" key="2">
    <source>
        <dbReference type="Proteomes" id="UP000285301"/>
    </source>
</evidence>
<accession>A0A443Q9G9</accession>
<sequence length="13" mass="1729">MFRFFTAQNTFRY</sequence>
<organism evidence="1 2">
    <name type="scientific">Dinothrombium tinctorium</name>
    <dbReference type="NCBI Taxonomy" id="1965070"/>
    <lineage>
        <taxon>Eukaryota</taxon>
        <taxon>Metazoa</taxon>
        <taxon>Ecdysozoa</taxon>
        <taxon>Arthropoda</taxon>
        <taxon>Chelicerata</taxon>
        <taxon>Arachnida</taxon>
        <taxon>Acari</taxon>
        <taxon>Acariformes</taxon>
        <taxon>Trombidiformes</taxon>
        <taxon>Prostigmata</taxon>
        <taxon>Anystina</taxon>
        <taxon>Parasitengona</taxon>
        <taxon>Trombidioidea</taxon>
        <taxon>Trombidiidae</taxon>
        <taxon>Dinothrombium</taxon>
    </lineage>
</organism>
<evidence type="ECO:0000313" key="1">
    <source>
        <dbReference type="EMBL" id="RWR99674.1"/>
    </source>
</evidence>
<keyword evidence="2" id="KW-1185">Reference proteome</keyword>
<comment type="caution">
    <text evidence="1">The sequence shown here is derived from an EMBL/GenBank/DDBJ whole genome shotgun (WGS) entry which is preliminary data.</text>
</comment>
<dbReference type="EMBL" id="NCKU01014054">
    <property type="protein sequence ID" value="RWR99674.1"/>
    <property type="molecule type" value="Genomic_DNA"/>
</dbReference>
<dbReference type="Proteomes" id="UP000285301">
    <property type="component" value="Unassembled WGS sequence"/>
</dbReference>